<evidence type="ECO:0008006" key="5">
    <source>
        <dbReference type="Google" id="ProtNLM"/>
    </source>
</evidence>
<feature type="chain" id="PRO_5038084298" description="Secreted protein" evidence="2">
    <location>
        <begin position="33"/>
        <end position="427"/>
    </location>
</feature>
<dbReference type="Pfam" id="PF09471">
    <property type="entry name" value="Peptidase_M64"/>
    <property type="match status" value="1"/>
</dbReference>
<gene>
    <name evidence="3" type="ORF">IF129_02560</name>
</gene>
<feature type="region of interest" description="Disordered" evidence="1">
    <location>
        <begin position="325"/>
        <end position="355"/>
    </location>
</feature>
<dbReference type="PROSITE" id="PS51318">
    <property type="entry name" value="TAT"/>
    <property type="match status" value="1"/>
</dbReference>
<reference evidence="3" key="1">
    <citation type="submission" date="2020-09" db="EMBL/GenBank/DDBJ databases">
        <title>Secondary metabolite and genome analysis of marine Streptomyces chumphonensis KK1-2T.</title>
        <authorList>
            <person name="Phongsopitanun W."/>
            <person name="Kanchanasin P."/>
            <person name="Pittayakhajonwut P."/>
            <person name="Suwanborirux K."/>
            <person name="Tanasupawat S."/>
        </authorList>
    </citation>
    <scope>NUCLEOTIDE SEQUENCE</scope>
    <source>
        <strain evidence="3">KK1-2</strain>
    </source>
</reference>
<dbReference type="InterPro" id="IPR024079">
    <property type="entry name" value="MetalloPept_cat_dom_sf"/>
</dbReference>
<evidence type="ECO:0000313" key="4">
    <source>
        <dbReference type="Proteomes" id="UP000632289"/>
    </source>
</evidence>
<feature type="signal peptide" evidence="2">
    <location>
        <begin position="1"/>
        <end position="32"/>
    </location>
</feature>
<keyword evidence="2" id="KW-0732">Signal</keyword>
<dbReference type="EMBL" id="JACXYU010000001">
    <property type="protein sequence ID" value="MBD3930459.1"/>
    <property type="molecule type" value="Genomic_DNA"/>
</dbReference>
<protein>
    <recommendedName>
        <fullName evidence="5">Secreted protein</fullName>
    </recommendedName>
</protein>
<dbReference type="RefSeq" id="WP_191207735.1">
    <property type="nucleotide sequence ID" value="NZ_BAABKL010000039.1"/>
</dbReference>
<dbReference type="PROSITE" id="PS51257">
    <property type="entry name" value="PROKAR_LIPOPROTEIN"/>
    <property type="match status" value="1"/>
</dbReference>
<name>A0A927EV73_9ACTN</name>
<dbReference type="AlphaFoldDB" id="A0A927EV73"/>
<proteinExistence type="predicted"/>
<dbReference type="Proteomes" id="UP000632289">
    <property type="component" value="Unassembled WGS sequence"/>
</dbReference>
<dbReference type="GO" id="GO:0008237">
    <property type="term" value="F:metallopeptidase activity"/>
    <property type="evidence" value="ECO:0007669"/>
    <property type="project" value="InterPro"/>
</dbReference>
<dbReference type="Gene3D" id="3.40.390.10">
    <property type="entry name" value="Collagenase (Catalytic Domain)"/>
    <property type="match status" value="1"/>
</dbReference>
<comment type="caution">
    <text evidence="3">The sequence shown here is derived from an EMBL/GenBank/DDBJ whole genome shotgun (WGS) entry which is preliminary data.</text>
</comment>
<keyword evidence="4" id="KW-1185">Reference proteome</keyword>
<dbReference type="InterPro" id="IPR019026">
    <property type="entry name" value="Peptidase_M64_IgA"/>
</dbReference>
<sequence length="427" mass="44944">MRRRRPVLLSLTALAAVFGCGLAALPATPANAGPPPHTEWREVFSPDGSITRVEIPRQPEQAPSARDREAAAAAEVVPIRQTGPSESRFDMVIVGDGYTAAESATLRRHAEEKWAEIAATAPWDRYRDGVNVWLVNVVSAESGVDHDPRRGVYRDTALDMHFFCGGIERLLCLNESKAQSYAAQAPDADAILAVGNTTKYGGAGYPSLATVAGGNDQAGRIAIHELGHSVGGLADEYWTPGTTHSGGEPSEPNVTTDPNGAKWAAYHGRSTPDGGVIGAFEGGHQYENGIYRPSQDSLMRNINKPFNLVGLDVMDRAISAEISDGPGTACTGHENTRTGSLPAGGSAHQPGGGSFHAAAGTHRACLDAPDGARFTLALLHWDGRAWRTVATGDADGSLRHTGARGHYAYRLSAASGSGAYTLGYDTP</sequence>
<evidence type="ECO:0000256" key="1">
    <source>
        <dbReference type="SAM" id="MobiDB-lite"/>
    </source>
</evidence>
<organism evidence="3 4">
    <name type="scientific">Streptomyces chumphonensis</name>
    <dbReference type="NCBI Taxonomy" id="1214925"/>
    <lineage>
        <taxon>Bacteria</taxon>
        <taxon>Bacillati</taxon>
        <taxon>Actinomycetota</taxon>
        <taxon>Actinomycetes</taxon>
        <taxon>Kitasatosporales</taxon>
        <taxon>Streptomycetaceae</taxon>
        <taxon>Streptomyces</taxon>
    </lineage>
</organism>
<evidence type="ECO:0000256" key="2">
    <source>
        <dbReference type="SAM" id="SignalP"/>
    </source>
</evidence>
<accession>A0A927EV73</accession>
<evidence type="ECO:0000313" key="3">
    <source>
        <dbReference type="EMBL" id="MBD3930459.1"/>
    </source>
</evidence>
<dbReference type="InterPro" id="IPR006311">
    <property type="entry name" value="TAT_signal"/>
</dbReference>